<dbReference type="Proteomes" id="UP001237207">
    <property type="component" value="Unassembled WGS sequence"/>
</dbReference>
<dbReference type="AlphaFoldDB" id="A0AAJ1T216"/>
<organism evidence="1 2">
    <name type="scientific">Oikeobacillus pervagus</name>
    <dbReference type="NCBI Taxonomy" id="1325931"/>
    <lineage>
        <taxon>Bacteria</taxon>
        <taxon>Bacillati</taxon>
        <taxon>Bacillota</taxon>
        <taxon>Bacilli</taxon>
        <taxon>Bacillales</taxon>
        <taxon>Bacillaceae</taxon>
        <taxon>Oikeobacillus</taxon>
    </lineage>
</organism>
<sequence>MVKVGIFFDAKCNVITIQNGDVFYMKVSYK</sequence>
<evidence type="ECO:0000313" key="2">
    <source>
        <dbReference type="Proteomes" id="UP001237207"/>
    </source>
</evidence>
<evidence type="ECO:0000313" key="1">
    <source>
        <dbReference type="EMBL" id="MDQ0213816.1"/>
    </source>
</evidence>
<gene>
    <name evidence="1" type="ORF">J2S13_000210</name>
</gene>
<proteinExistence type="predicted"/>
<comment type="caution">
    <text evidence="1">The sequence shown here is derived from an EMBL/GenBank/DDBJ whole genome shotgun (WGS) entry which is preliminary data.</text>
</comment>
<name>A0AAJ1T216_9BACI</name>
<dbReference type="EMBL" id="JAUSUC010000002">
    <property type="protein sequence ID" value="MDQ0213816.1"/>
    <property type="molecule type" value="Genomic_DNA"/>
</dbReference>
<reference evidence="1" key="1">
    <citation type="submission" date="2023-07" db="EMBL/GenBank/DDBJ databases">
        <title>Genomic Encyclopedia of Type Strains, Phase IV (KMG-IV): sequencing the most valuable type-strain genomes for metagenomic binning, comparative biology and taxonomic classification.</title>
        <authorList>
            <person name="Goeker M."/>
        </authorList>
    </citation>
    <scope>NUCLEOTIDE SEQUENCE</scope>
    <source>
        <strain evidence="1">DSM 23947</strain>
    </source>
</reference>
<accession>A0AAJ1T216</accession>
<protein>
    <submittedName>
        <fullName evidence="1">Uncharacterized protein</fullName>
    </submittedName>
</protein>
<keyword evidence="2" id="KW-1185">Reference proteome</keyword>